<keyword evidence="2" id="KW-1185">Reference proteome</keyword>
<dbReference type="AlphaFoldDB" id="A0A7Y0L7U2"/>
<comment type="caution">
    <text evidence="1">The sequence shown here is derived from an EMBL/GenBank/DDBJ whole genome shotgun (WGS) entry which is preliminary data.</text>
</comment>
<dbReference type="RefSeq" id="WP_169103113.1">
    <property type="nucleotide sequence ID" value="NZ_JABBVZ010000174.1"/>
</dbReference>
<dbReference type="EMBL" id="JABBVZ010000174">
    <property type="protein sequence ID" value="NMP24908.1"/>
    <property type="molecule type" value="Genomic_DNA"/>
</dbReference>
<proteinExistence type="predicted"/>
<organism evidence="1 2">
    <name type="scientific">Sulfobacillus harzensis</name>
    <dbReference type="NCBI Taxonomy" id="2729629"/>
    <lineage>
        <taxon>Bacteria</taxon>
        <taxon>Bacillati</taxon>
        <taxon>Bacillota</taxon>
        <taxon>Clostridia</taxon>
        <taxon>Eubacteriales</taxon>
        <taxon>Clostridiales Family XVII. Incertae Sedis</taxon>
        <taxon>Sulfobacillus</taxon>
    </lineage>
</organism>
<gene>
    <name evidence="1" type="ORF">HIJ39_21615</name>
</gene>
<accession>A0A7Y0L7U2</accession>
<evidence type="ECO:0000313" key="1">
    <source>
        <dbReference type="EMBL" id="NMP24908.1"/>
    </source>
</evidence>
<dbReference type="Proteomes" id="UP000533476">
    <property type="component" value="Unassembled WGS sequence"/>
</dbReference>
<reference evidence="1 2" key="1">
    <citation type="submission" date="2020-04" db="EMBL/GenBank/DDBJ databases">
        <authorList>
            <person name="Zhang R."/>
            <person name="Schippers A."/>
        </authorList>
    </citation>
    <scope>NUCLEOTIDE SEQUENCE [LARGE SCALE GENOMIC DNA]</scope>
    <source>
        <strain evidence="1 2">DSM 109850</strain>
    </source>
</reference>
<evidence type="ECO:0000313" key="2">
    <source>
        <dbReference type="Proteomes" id="UP000533476"/>
    </source>
</evidence>
<protein>
    <submittedName>
        <fullName evidence="1">Uncharacterized protein</fullName>
    </submittedName>
</protein>
<name>A0A7Y0L7U2_9FIRM</name>
<sequence>MDFDFEYAWILSGQLTTTKAADLATLLARRFPVEPHDPERECHVTVKDSTIVIFLRYDAVIGDFLTDLLDAAPDAQGVLRLEWPYTELQEGLFPEDWRFDGAGQVAVHDYHLEPDVVARCTYTSSPG</sequence>